<evidence type="ECO:0000313" key="3">
    <source>
        <dbReference type="Proteomes" id="UP001228049"/>
    </source>
</evidence>
<dbReference type="Proteomes" id="UP001228049">
    <property type="component" value="Unassembled WGS sequence"/>
</dbReference>
<accession>A0AAD9BQE5</accession>
<dbReference type="AlphaFoldDB" id="A0AAD9BQE5"/>
<feature type="compositionally biased region" description="Basic and acidic residues" evidence="1">
    <location>
        <begin position="239"/>
        <end position="262"/>
    </location>
</feature>
<name>A0AAD9BQE5_DISEL</name>
<keyword evidence="3" id="KW-1185">Reference proteome</keyword>
<organism evidence="2 3">
    <name type="scientific">Dissostichus eleginoides</name>
    <name type="common">Patagonian toothfish</name>
    <name type="synonym">Dissostichus amissus</name>
    <dbReference type="NCBI Taxonomy" id="100907"/>
    <lineage>
        <taxon>Eukaryota</taxon>
        <taxon>Metazoa</taxon>
        <taxon>Chordata</taxon>
        <taxon>Craniata</taxon>
        <taxon>Vertebrata</taxon>
        <taxon>Euteleostomi</taxon>
        <taxon>Actinopterygii</taxon>
        <taxon>Neopterygii</taxon>
        <taxon>Teleostei</taxon>
        <taxon>Neoteleostei</taxon>
        <taxon>Acanthomorphata</taxon>
        <taxon>Eupercaria</taxon>
        <taxon>Perciformes</taxon>
        <taxon>Notothenioidei</taxon>
        <taxon>Nototheniidae</taxon>
        <taxon>Dissostichus</taxon>
    </lineage>
</organism>
<protein>
    <submittedName>
        <fullName evidence="2">E3 SUMO-protein ligase KIAA1586</fullName>
    </submittedName>
</protein>
<evidence type="ECO:0000256" key="1">
    <source>
        <dbReference type="SAM" id="MobiDB-lite"/>
    </source>
</evidence>
<feature type="region of interest" description="Disordered" evidence="1">
    <location>
        <begin position="19"/>
        <end position="51"/>
    </location>
</feature>
<evidence type="ECO:0000313" key="2">
    <source>
        <dbReference type="EMBL" id="KAK1886719.1"/>
    </source>
</evidence>
<keyword evidence="2" id="KW-0436">Ligase</keyword>
<feature type="compositionally biased region" description="Low complexity" evidence="1">
    <location>
        <begin position="25"/>
        <end position="40"/>
    </location>
</feature>
<proteinExistence type="predicted"/>
<sequence>MAGKHFLLDFFSKKNIIHKKKEASSTEATSEAATSTTSSEEPPKDVDNASTNVNVSCASNIPLASSSSPFPEVWTEEMWRRKQEAYPWIDCKAGKLGCKVCSSITDLSVFKTQGSRLADEWRSYTVTYSGRDKSGMLSSLRKKMIKHKESNGHTAAQRIQDNAKKETLEKVCDNMNASKLKATCAVFRSAYYLAQNDRPFLDNYGLLELQYENGVDIGIGLHSRYSAAQIIDHISSEMPEDKRSRQAAAESRKDQDPLWRFL</sequence>
<dbReference type="PANTHER" id="PTHR46880">
    <property type="entry name" value="RAS-ASSOCIATING DOMAIN-CONTAINING PROTEIN"/>
    <property type="match status" value="1"/>
</dbReference>
<feature type="region of interest" description="Disordered" evidence="1">
    <location>
        <begin position="236"/>
        <end position="262"/>
    </location>
</feature>
<dbReference type="PANTHER" id="PTHR46880:SF5">
    <property type="entry name" value="DUF4371 DOMAIN-CONTAINING PROTEIN"/>
    <property type="match status" value="1"/>
</dbReference>
<gene>
    <name evidence="2" type="ORF">KUDE01_030434</name>
</gene>
<dbReference type="EMBL" id="JASDAP010000020">
    <property type="protein sequence ID" value="KAK1886719.1"/>
    <property type="molecule type" value="Genomic_DNA"/>
</dbReference>
<dbReference type="GO" id="GO:0016874">
    <property type="term" value="F:ligase activity"/>
    <property type="evidence" value="ECO:0007669"/>
    <property type="project" value="UniProtKB-KW"/>
</dbReference>
<comment type="caution">
    <text evidence="2">The sequence shown here is derived from an EMBL/GenBank/DDBJ whole genome shotgun (WGS) entry which is preliminary data.</text>
</comment>
<reference evidence="2" key="1">
    <citation type="submission" date="2023-04" db="EMBL/GenBank/DDBJ databases">
        <title>Chromosome-level genome of Chaenocephalus aceratus.</title>
        <authorList>
            <person name="Park H."/>
        </authorList>
    </citation>
    <scope>NUCLEOTIDE SEQUENCE</scope>
    <source>
        <strain evidence="2">DE</strain>
        <tissue evidence="2">Muscle</tissue>
    </source>
</reference>